<feature type="compositionally biased region" description="Low complexity" evidence="1">
    <location>
        <begin position="80"/>
        <end position="97"/>
    </location>
</feature>
<keyword evidence="5" id="KW-1185">Reference proteome</keyword>
<organism evidence="4 5">
    <name type="scientific">Microtetraspora fusca</name>
    <dbReference type="NCBI Taxonomy" id="1997"/>
    <lineage>
        <taxon>Bacteria</taxon>
        <taxon>Bacillati</taxon>
        <taxon>Actinomycetota</taxon>
        <taxon>Actinomycetes</taxon>
        <taxon>Streptosporangiales</taxon>
        <taxon>Streptosporangiaceae</taxon>
        <taxon>Microtetraspora</taxon>
    </lineage>
</organism>
<protein>
    <submittedName>
        <fullName evidence="4">LPXTG cell wall anchor domain-containing protein</fullName>
    </submittedName>
</protein>
<comment type="caution">
    <text evidence="4">The sequence shown here is derived from an EMBL/GenBank/DDBJ whole genome shotgun (WGS) entry which is preliminary data.</text>
</comment>
<evidence type="ECO:0000313" key="5">
    <source>
        <dbReference type="Proteomes" id="UP001602119"/>
    </source>
</evidence>
<evidence type="ECO:0000256" key="2">
    <source>
        <dbReference type="SAM" id="Phobius"/>
    </source>
</evidence>
<dbReference type="EMBL" id="JBIAXI010000008">
    <property type="protein sequence ID" value="MFF4774296.1"/>
    <property type="molecule type" value="Genomic_DNA"/>
</dbReference>
<gene>
    <name evidence="4" type="ORF">ACFY05_15675</name>
</gene>
<dbReference type="Proteomes" id="UP001602119">
    <property type="component" value="Unassembled WGS sequence"/>
</dbReference>
<evidence type="ECO:0000313" key="4">
    <source>
        <dbReference type="EMBL" id="MFF4774296.1"/>
    </source>
</evidence>
<feature type="compositionally biased region" description="Basic residues" evidence="1">
    <location>
        <begin position="67"/>
        <end position="79"/>
    </location>
</feature>
<feature type="chain" id="PRO_5045183729" evidence="3">
    <location>
        <begin position="30"/>
        <end position="148"/>
    </location>
</feature>
<feature type="signal peptide" evidence="3">
    <location>
        <begin position="1"/>
        <end position="29"/>
    </location>
</feature>
<evidence type="ECO:0000256" key="1">
    <source>
        <dbReference type="SAM" id="MobiDB-lite"/>
    </source>
</evidence>
<proteinExistence type="predicted"/>
<keyword evidence="2" id="KW-1133">Transmembrane helix</keyword>
<reference evidence="4 5" key="1">
    <citation type="submission" date="2024-10" db="EMBL/GenBank/DDBJ databases">
        <title>The Natural Products Discovery Center: Release of the First 8490 Sequenced Strains for Exploring Actinobacteria Biosynthetic Diversity.</title>
        <authorList>
            <person name="Kalkreuter E."/>
            <person name="Kautsar S.A."/>
            <person name="Yang D."/>
            <person name="Bader C.D."/>
            <person name="Teijaro C.N."/>
            <person name="Fluegel L."/>
            <person name="Davis C.M."/>
            <person name="Simpson J.R."/>
            <person name="Lauterbach L."/>
            <person name="Steele A.D."/>
            <person name="Gui C."/>
            <person name="Meng S."/>
            <person name="Li G."/>
            <person name="Viehrig K."/>
            <person name="Ye F."/>
            <person name="Su P."/>
            <person name="Kiefer A.F."/>
            <person name="Nichols A."/>
            <person name="Cepeda A.J."/>
            <person name="Yan W."/>
            <person name="Fan B."/>
            <person name="Jiang Y."/>
            <person name="Adhikari A."/>
            <person name="Zheng C.-J."/>
            <person name="Schuster L."/>
            <person name="Cowan T.M."/>
            <person name="Smanski M.J."/>
            <person name="Chevrette M.G."/>
            <person name="De Carvalho L.P.S."/>
            <person name="Shen B."/>
        </authorList>
    </citation>
    <scope>NUCLEOTIDE SEQUENCE [LARGE SCALE GENOMIC DNA]</scope>
    <source>
        <strain evidence="4 5">NPDC001281</strain>
    </source>
</reference>
<name>A0ABW6V4P9_MICFU</name>
<sequence>MARKNAIPILLSMMAAGALSFGPMGVASAEAALPVPNGVVLGQPYPPLPNLHANVHQTIHQQQAQSHRQHGRQHQRNRQNNRNSSWSSSSGNCSPSCGGCSGCQAKGELPMTGAPVAALATAGGGLLAAAAAGLVLTARRRRSAHAGR</sequence>
<accession>A0ABW6V4P9</accession>
<dbReference type="NCBIfam" id="TIGR01167">
    <property type="entry name" value="LPXTG_anchor"/>
    <property type="match status" value="1"/>
</dbReference>
<keyword evidence="3" id="KW-0732">Signal</keyword>
<dbReference type="RefSeq" id="WP_157545163.1">
    <property type="nucleotide sequence ID" value="NZ_BBYK01000043.1"/>
</dbReference>
<keyword evidence="2" id="KW-0812">Transmembrane</keyword>
<feature type="transmembrane region" description="Helical" evidence="2">
    <location>
        <begin position="116"/>
        <end position="138"/>
    </location>
</feature>
<keyword evidence="2" id="KW-0472">Membrane</keyword>
<feature type="region of interest" description="Disordered" evidence="1">
    <location>
        <begin position="58"/>
        <end position="97"/>
    </location>
</feature>
<evidence type="ECO:0000256" key="3">
    <source>
        <dbReference type="SAM" id="SignalP"/>
    </source>
</evidence>